<accession>A0A0H2RS80</accession>
<feature type="non-terminal residue" evidence="1">
    <location>
        <position position="1"/>
    </location>
</feature>
<sequence>VPFLHSVELISHSTAQIRAKAQVDDAAMCNCLSFSFYRKHKNILGPLQQSNILLQFANGHCMRTIGSWTGSLSIQNYILPITLEVFDNGDAFELILGKNWLTSVKATHFYSTDTLAIPTSSDPLIVCNQALNPYTPKSQKTLTSVYGPSLLRG</sequence>
<dbReference type="OrthoDB" id="2919534at2759"/>
<proteinExistence type="predicted"/>
<keyword evidence="2" id="KW-1185">Reference proteome</keyword>
<reference evidence="1 2" key="1">
    <citation type="submission" date="2015-04" db="EMBL/GenBank/DDBJ databases">
        <title>Complete genome sequence of Schizopora paradoxa KUC8140, a cosmopolitan wood degrader in East Asia.</title>
        <authorList>
            <consortium name="DOE Joint Genome Institute"/>
            <person name="Min B."/>
            <person name="Park H."/>
            <person name="Jang Y."/>
            <person name="Kim J.-J."/>
            <person name="Kim K.H."/>
            <person name="Pangilinan J."/>
            <person name="Lipzen A."/>
            <person name="Riley R."/>
            <person name="Grigoriev I.V."/>
            <person name="Spatafora J.W."/>
            <person name="Choi I.-G."/>
        </authorList>
    </citation>
    <scope>NUCLEOTIDE SEQUENCE [LARGE SCALE GENOMIC DNA]</scope>
    <source>
        <strain evidence="1 2">KUC8140</strain>
    </source>
</reference>
<dbReference type="EMBL" id="KQ086125">
    <property type="protein sequence ID" value="KLO07691.1"/>
    <property type="molecule type" value="Genomic_DNA"/>
</dbReference>
<organism evidence="1 2">
    <name type="scientific">Schizopora paradoxa</name>
    <dbReference type="NCBI Taxonomy" id="27342"/>
    <lineage>
        <taxon>Eukaryota</taxon>
        <taxon>Fungi</taxon>
        <taxon>Dikarya</taxon>
        <taxon>Basidiomycota</taxon>
        <taxon>Agaricomycotina</taxon>
        <taxon>Agaricomycetes</taxon>
        <taxon>Hymenochaetales</taxon>
        <taxon>Schizoporaceae</taxon>
        <taxon>Schizopora</taxon>
    </lineage>
</organism>
<dbReference type="Proteomes" id="UP000053477">
    <property type="component" value="Unassembled WGS sequence"/>
</dbReference>
<evidence type="ECO:0000313" key="1">
    <source>
        <dbReference type="EMBL" id="KLO07691.1"/>
    </source>
</evidence>
<dbReference type="AlphaFoldDB" id="A0A0H2RS80"/>
<evidence type="ECO:0000313" key="2">
    <source>
        <dbReference type="Proteomes" id="UP000053477"/>
    </source>
</evidence>
<dbReference type="Gene3D" id="2.40.70.10">
    <property type="entry name" value="Acid Proteases"/>
    <property type="match status" value="1"/>
</dbReference>
<name>A0A0H2RS80_9AGAM</name>
<gene>
    <name evidence="1" type="ORF">SCHPADRAFT_836249</name>
</gene>
<dbReference type="CDD" id="cd00303">
    <property type="entry name" value="retropepsin_like"/>
    <property type="match status" value="1"/>
</dbReference>
<protein>
    <submittedName>
        <fullName evidence="1">Uncharacterized protein</fullName>
    </submittedName>
</protein>
<dbReference type="InParanoid" id="A0A0H2RS80"/>
<dbReference type="InterPro" id="IPR021109">
    <property type="entry name" value="Peptidase_aspartic_dom_sf"/>
</dbReference>